<dbReference type="AlphaFoldDB" id="A0A7K1FH62"/>
<keyword evidence="2" id="KW-0812">Transmembrane</keyword>
<protein>
    <submittedName>
        <fullName evidence="3">Low temperature requirement protein A</fullName>
    </submittedName>
</protein>
<proteinExistence type="predicted"/>
<feature type="transmembrane region" description="Helical" evidence="2">
    <location>
        <begin position="175"/>
        <end position="191"/>
    </location>
</feature>
<reference evidence="3 4" key="1">
    <citation type="submission" date="2019-11" db="EMBL/GenBank/DDBJ databases">
        <authorList>
            <person name="Jiang L.-Q."/>
        </authorList>
    </citation>
    <scope>NUCLEOTIDE SEQUENCE [LARGE SCALE GENOMIC DNA]</scope>
    <source>
        <strain evidence="3 4">YIM 132087</strain>
    </source>
</reference>
<dbReference type="RefSeq" id="WP_154767273.1">
    <property type="nucleotide sequence ID" value="NZ_WLYK01000001.1"/>
</dbReference>
<feature type="transmembrane region" description="Helical" evidence="2">
    <location>
        <begin position="120"/>
        <end position="139"/>
    </location>
</feature>
<keyword evidence="2" id="KW-0472">Membrane</keyword>
<feature type="region of interest" description="Disordered" evidence="1">
    <location>
        <begin position="1"/>
        <end position="23"/>
    </location>
</feature>
<comment type="caution">
    <text evidence="3">The sequence shown here is derived from an EMBL/GenBank/DDBJ whole genome shotgun (WGS) entry which is preliminary data.</text>
</comment>
<feature type="transmembrane region" description="Helical" evidence="2">
    <location>
        <begin position="91"/>
        <end position="114"/>
    </location>
</feature>
<evidence type="ECO:0000313" key="4">
    <source>
        <dbReference type="Proteomes" id="UP000460221"/>
    </source>
</evidence>
<evidence type="ECO:0000256" key="2">
    <source>
        <dbReference type="SAM" id="Phobius"/>
    </source>
</evidence>
<name>A0A7K1FH62_9ACTN</name>
<evidence type="ECO:0000313" key="3">
    <source>
        <dbReference type="EMBL" id="MTD13410.1"/>
    </source>
</evidence>
<feature type="transmembrane region" description="Helical" evidence="2">
    <location>
        <begin position="355"/>
        <end position="387"/>
    </location>
</feature>
<feature type="transmembrane region" description="Helical" evidence="2">
    <location>
        <begin position="283"/>
        <end position="303"/>
    </location>
</feature>
<feature type="transmembrane region" description="Helical" evidence="2">
    <location>
        <begin position="212"/>
        <end position="231"/>
    </location>
</feature>
<feature type="transmembrane region" description="Helical" evidence="2">
    <location>
        <begin position="243"/>
        <end position="262"/>
    </location>
</feature>
<feature type="transmembrane region" description="Helical" evidence="2">
    <location>
        <begin position="58"/>
        <end position="79"/>
    </location>
</feature>
<keyword evidence="4" id="KW-1185">Reference proteome</keyword>
<dbReference type="Proteomes" id="UP000460221">
    <property type="component" value="Unassembled WGS sequence"/>
</dbReference>
<evidence type="ECO:0000256" key="1">
    <source>
        <dbReference type="SAM" id="MobiDB-lite"/>
    </source>
</evidence>
<dbReference type="PANTHER" id="PTHR36840">
    <property type="entry name" value="BLL5714 PROTEIN"/>
    <property type="match status" value="1"/>
</dbReference>
<sequence>MSDHATARRSWYRPMNGRRPDESHRVSTPLELLFDLCTVVAVAQAALALEGQLHHAHVWYGIGSFLMVFFAIWWAWMNFTWFASAYDTDDVPYRVVVLVQIAGSLVLAAGVGNAVENGDFTVITFGYLVMRLGTVAQWLRAAAGDPVHRSTALKYAAGITVVQAGWMLRLLLPDSLGVASFLVLVALDLAVPAFAERGNTTRYHPHHIAERYGLLTVIVLGEAVLAATVAVRTGIDESDSPGSFIGLGAAALVILFALWWLYFDQDTDTHRLAGLGSSLLWGYGHYFVYAAGAAVGAGLALSVTYDLEHAAPAAEGEHLLTSAIAAGAVTVPIAVYLLSLAALRLGALQDRRVRIVVPVAAVIVLACTFTGAPVHLAAGVLLLTVVAEVALTRTRVPS</sequence>
<dbReference type="EMBL" id="WLYK01000001">
    <property type="protein sequence ID" value="MTD13410.1"/>
    <property type="molecule type" value="Genomic_DNA"/>
</dbReference>
<dbReference type="InterPro" id="IPR010640">
    <property type="entry name" value="Low_temperature_requirement_A"/>
</dbReference>
<dbReference type="PANTHER" id="PTHR36840:SF1">
    <property type="entry name" value="BLL5714 PROTEIN"/>
    <property type="match status" value="1"/>
</dbReference>
<gene>
    <name evidence="3" type="ORF">GIS00_05560</name>
</gene>
<organism evidence="3 4">
    <name type="scientific">Nakamurella alba</name>
    <dbReference type="NCBI Taxonomy" id="2665158"/>
    <lineage>
        <taxon>Bacteria</taxon>
        <taxon>Bacillati</taxon>
        <taxon>Actinomycetota</taxon>
        <taxon>Actinomycetes</taxon>
        <taxon>Nakamurellales</taxon>
        <taxon>Nakamurellaceae</taxon>
        <taxon>Nakamurella</taxon>
    </lineage>
</organism>
<keyword evidence="2" id="KW-1133">Transmembrane helix</keyword>
<feature type="transmembrane region" description="Helical" evidence="2">
    <location>
        <begin position="323"/>
        <end position="343"/>
    </location>
</feature>
<dbReference type="Pfam" id="PF06772">
    <property type="entry name" value="LtrA"/>
    <property type="match status" value="1"/>
</dbReference>
<accession>A0A7K1FH62</accession>